<sequence>MLATYIHNAPQRDLLLASISLLYSRLKFFLKHVDDKGDHLLVDDEYNITGIIDWQFARIVPAAEAFGPSYVAPDLESLYSSSSGISADVRLLTGSLRSRGYHDLATFAGGNEVMRRFHHGLADGLS</sequence>
<evidence type="ECO:0000313" key="2">
    <source>
        <dbReference type="Proteomes" id="UP000001294"/>
    </source>
</evidence>
<organism evidence="1 2">
    <name type="scientific">Talaromyces marneffei (strain ATCC 18224 / CBS 334.59 / QM 7333)</name>
    <name type="common">Penicillium marneffei</name>
    <dbReference type="NCBI Taxonomy" id="441960"/>
    <lineage>
        <taxon>Eukaryota</taxon>
        <taxon>Fungi</taxon>
        <taxon>Dikarya</taxon>
        <taxon>Ascomycota</taxon>
        <taxon>Pezizomycotina</taxon>
        <taxon>Eurotiomycetes</taxon>
        <taxon>Eurotiomycetidae</taxon>
        <taxon>Eurotiales</taxon>
        <taxon>Trichocomaceae</taxon>
        <taxon>Talaromyces</taxon>
        <taxon>Talaromyces sect. Talaromyces</taxon>
    </lineage>
</organism>
<protein>
    <recommendedName>
        <fullName evidence="3">Aminoglycoside phosphotransferase domain-containing protein</fullName>
    </recommendedName>
</protein>
<dbReference type="AlphaFoldDB" id="B6QIB1"/>
<evidence type="ECO:0008006" key="3">
    <source>
        <dbReference type="Google" id="ProtNLM"/>
    </source>
</evidence>
<dbReference type="PhylomeDB" id="B6QIB1"/>
<reference evidence="2" key="1">
    <citation type="journal article" date="2015" name="Genome Announc.">
        <title>Genome sequence of the AIDS-associated pathogen Penicillium marneffei (ATCC18224) and its near taxonomic relative Talaromyces stipitatus (ATCC10500).</title>
        <authorList>
            <person name="Nierman W.C."/>
            <person name="Fedorova-Abrams N.D."/>
            <person name="Andrianopoulos A."/>
        </authorList>
    </citation>
    <scope>NUCLEOTIDE SEQUENCE [LARGE SCALE GENOMIC DNA]</scope>
    <source>
        <strain evidence="2">ATCC 18224 / CBS 334.59 / QM 7333</strain>
    </source>
</reference>
<dbReference type="VEuPathDB" id="FungiDB:PMAA_096990"/>
<keyword evidence="2" id="KW-1185">Reference proteome</keyword>
<dbReference type="Proteomes" id="UP000001294">
    <property type="component" value="Unassembled WGS sequence"/>
</dbReference>
<proteinExistence type="predicted"/>
<dbReference type="HOGENOM" id="CLU_1982333_0_0_1"/>
<gene>
    <name evidence="1" type="ORF">PMAA_096990</name>
</gene>
<evidence type="ECO:0000313" key="1">
    <source>
        <dbReference type="EMBL" id="EEA23106.1"/>
    </source>
</evidence>
<dbReference type="OrthoDB" id="5327538at2759"/>
<accession>B6QIB1</accession>
<name>B6QIB1_TALMQ</name>
<dbReference type="EMBL" id="DS995902">
    <property type="protein sequence ID" value="EEA23106.1"/>
    <property type="molecule type" value="Genomic_DNA"/>
</dbReference>
<dbReference type="STRING" id="441960.B6QIB1"/>